<evidence type="ECO:0000256" key="1">
    <source>
        <dbReference type="SAM" id="Phobius"/>
    </source>
</evidence>
<dbReference type="AlphaFoldDB" id="A0A4Q9M4N3"/>
<feature type="transmembrane region" description="Helical" evidence="1">
    <location>
        <begin position="34"/>
        <end position="56"/>
    </location>
</feature>
<dbReference type="EMBL" id="PITK01000031">
    <property type="protein sequence ID" value="TBU20712.1"/>
    <property type="molecule type" value="Genomic_DNA"/>
</dbReference>
<name>A0A4Q9M4N3_9MICR</name>
<feature type="transmembrane region" description="Helical" evidence="1">
    <location>
        <begin position="136"/>
        <end position="155"/>
    </location>
</feature>
<keyword evidence="1" id="KW-0472">Membrane</keyword>
<keyword evidence="1" id="KW-0812">Transmembrane</keyword>
<sequence length="264" mass="31652">MKNYKLSKTDVCLEVLNKDTHVCTKEQSRRDKYIFFLVLFFHQICFAGIFILFLSYVYKYDIAVELCIKYFIYITIINSYFYMKNRKEEIVSNTIVRYLFSYGVNLLIIYLDYYMSFLINIGKNLNPISKFTYEQSSLFLMFISFILFCNAYYYSKGIEKFINIKKCSMALFCLLYTLESIFLLTLKFIKFLGIIDYSNEPLLVPCLAIILSQVFLFFCSRINTRKMKLIILPMMLNALYFWNFFKDVFVRLSILMISYKNILF</sequence>
<dbReference type="Proteomes" id="UP000292282">
    <property type="component" value="Unassembled WGS sequence"/>
</dbReference>
<organism evidence="2 3">
    <name type="scientific">Hamiltosporidium tvaerminnensis</name>
    <dbReference type="NCBI Taxonomy" id="1176355"/>
    <lineage>
        <taxon>Eukaryota</taxon>
        <taxon>Fungi</taxon>
        <taxon>Fungi incertae sedis</taxon>
        <taxon>Microsporidia</taxon>
        <taxon>Dubosqiidae</taxon>
        <taxon>Hamiltosporidium</taxon>
    </lineage>
</organism>
<feature type="transmembrane region" description="Helical" evidence="1">
    <location>
        <begin position="167"/>
        <end position="189"/>
    </location>
</feature>
<keyword evidence="3" id="KW-1185">Reference proteome</keyword>
<keyword evidence="1" id="KW-1133">Transmembrane helix</keyword>
<comment type="caution">
    <text evidence="2">The sequence shown here is derived from an EMBL/GenBank/DDBJ whole genome shotgun (WGS) entry which is preliminary data.</text>
</comment>
<proteinExistence type="predicted"/>
<accession>A0A4Q9M4N3</accession>
<feature type="transmembrane region" description="Helical" evidence="1">
    <location>
        <begin position="62"/>
        <end position="83"/>
    </location>
</feature>
<feature type="transmembrane region" description="Helical" evidence="1">
    <location>
        <begin position="95"/>
        <end position="116"/>
    </location>
</feature>
<gene>
    <name evidence="2" type="ORF">CWI38_0031p0080</name>
</gene>
<evidence type="ECO:0000313" key="3">
    <source>
        <dbReference type="Proteomes" id="UP000292282"/>
    </source>
</evidence>
<feature type="transmembrane region" description="Helical" evidence="1">
    <location>
        <begin position="201"/>
        <end position="219"/>
    </location>
</feature>
<dbReference type="VEuPathDB" id="MicrosporidiaDB:CWI38_0031p0080"/>
<reference evidence="2 3" key="1">
    <citation type="submission" date="2017-12" db="EMBL/GenBank/DDBJ databases">
        <authorList>
            <person name="Pombert J.-F."/>
            <person name="Haag K.L."/>
            <person name="Ebert D."/>
        </authorList>
    </citation>
    <scope>NUCLEOTIDE SEQUENCE [LARGE SCALE GENOMIC DNA]</scope>
    <source>
        <strain evidence="2">IL-G-3</strain>
    </source>
</reference>
<protein>
    <submittedName>
        <fullName evidence="2">Uncharacterized protein</fullName>
    </submittedName>
</protein>
<evidence type="ECO:0000313" key="2">
    <source>
        <dbReference type="EMBL" id="TBU20712.1"/>
    </source>
</evidence>